<protein>
    <recommendedName>
        <fullName evidence="1">KTSC domain-containing protein</fullName>
    </recommendedName>
</protein>
<dbReference type="RefSeq" id="WP_229255507.1">
    <property type="nucleotide sequence ID" value="NZ_LROM01000152.1"/>
</dbReference>
<proteinExistence type="predicted"/>
<dbReference type="EMBL" id="LROM01000152">
    <property type="protein sequence ID" value="OEZ91517.1"/>
    <property type="molecule type" value="Genomic_DNA"/>
</dbReference>
<name>A0A1E7W697_9BURK</name>
<evidence type="ECO:0000259" key="1">
    <source>
        <dbReference type="Pfam" id="PF13619"/>
    </source>
</evidence>
<keyword evidence="3" id="KW-1185">Reference proteome</keyword>
<accession>A0A1E7W697</accession>
<sequence length="232" mass="24910">MNANSIALTPVKSSKLHAIGHDAASQTLAVQFFAKGAPGNVYHYANFTAQEFTAFAGAESVGKHFIAHIQPHKQKHPYQNMGVPVAAPVAAPKLSKELLAVALHGREYPFDLTKEEQAQAKAAGLLVIFGASDDLMELRGIECDEIGAPGVALIDAKGLLPNRDSIDDDAVLKDFFAREPLARKVEALWAAEDDTSWTYRTDVPHATFDIMEDGIVYCRGIVIDVADLGGAA</sequence>
<dbReference type="AlphaFoldDB" id="A0A1E7W697"/>
<dbReference type="Proteomes" id="UP000175989">
    <property type="component" value="Unassembled WGS sequence"/>
</dbReference>
<reference evidence="3" key="1">
    <citation type="journal article" date="2016" name="Front. Microbiol.">
        <title>Molecular Keys to the Janthinobacterium and Duganella spp. Interaction with the Plant Pathogen Fusarium graminearum.</title>
        <authorList>
            <person name="Haack F.S."/>
            <person name="Poehlein A."/>
            <person name="Kroger C."/>
            <person name="Voigt C.A."/>
            <person name="Piepenbring M."/>
            <person name="Bode H.B."/>
            <person name="Daniel R."/>
            <person name="Schafer W."/>
            <person name="Streit W.R."/>
        </authorList>
    </citation>
    <scope>NUCLEOTIDE SEQUENCE [LARGE SCALE GENOMIC DNA]</scope>
    <source>
        <strain evidence="3">T54</strain>
    </source>
</reference>
<dbReference type="Pfam" id="PF13619">
    <property type="entry name" value="KTSC"/>
    <property type="match status" value="1"/>
</dbReference>
<comment type="caution">
    <text evidence="2">The sequence shown here is derived from an EMBL/GenBank/DDBJ whole genome shotgun (WGS) entry which is preliminary data.</text>
</comment>
<organism evidence="2 3">
    <name type="scientific">Duganella phyllosphaerae</name>
    <dbReference type="NCBI Taxonomy" id="762836"/>
    <lineage>
        <taxon>Bacteria</taxon>
        <taxon>Pseudomonadati</taxon>
        <taxon>Pseudomonadota</taxon>
        <taxon>Betaproteobacteria</taxon>
        <taxon>Burkholderiales</taxon>
        <taxon>Oxalobacteraceae</taxon>
        <taxon>Telluria group</taxon>
        <taxon>Duganella</taxon>
    </lineage>
</organism>
<dbReference type="PATRIC" id="fig|762836.4.peg.5273"/>
<feature type="domain" description="KTSC" evidence="1">
    <location>
        <begin position="12"/>
        <end position="71"/>
    </location>
</feature>
<evidence type="ECO:0000313" key="3">
    <source>
        <dbReference type="Proteomes" id="UP000175989"/>
    </source>
</evidence>
<dbReference type="InterPro" id="IPR025309">
    <property type="entry name" value="KTSC_dom"/>
</dbReference>
<gene>
    <name evidence="2" type="ORF">DUPY_51290</name>
</gene>
<evidence type="ECO:0000313" key="2">
    <source>
        <dbReference type="EMBL" id="OEZ91517.1"/>
    </source>
</evidence>